<dbReference type="AlphaFoldDB" id="A0A3S0WVB9"/>
<evidence type="ECO:0000313" key="2">
    <source>
        <dbReference type="EMBL" id="RUL74532.1"/>
    </source>
</evidence>
<feature type="chain" id="PRO_5018616856" evidence="1">
    <location>
        <begin position="32"/>
        <end position="336"/>
    </location>
</feature>
<accession>A0A3S0WVB9</accession>
<comment type="caution">
    <text evidence="2">The sequence shown here is derived from an EMBL/GenBank/DDBJ whole genome shotgun (WGS) entry which is preliminary data.</text>
</comment>
<dbReference type="PROSITE" id="PS51257">
    <property type="entry name" value="PROKAR_LIPOPROTEIN"/>
    <property type="match status" value="1"/>
</dbReference>
<dbReference type="RefSeq" id="WP_126685332.1">
    <property type="nucleotide sequence ID" value="NZ_RYYV01000009.1"/>
</dbReference>
<evidence type="ECO:0000256" key="1">
    <source>
        <dbReference type="SAM" id="SignalP"/>
    </source>
</evidence>
<gene>
    <name evidence="2" type="ORF">EKH80_13715</name>
</gene>
<keyword evidence="3" id="KW-1185">Reference proteome</keyword>
<sequence>MKPFKQRRKAWKSACALVVMAAFAACGMSFAADDASQSFTPKALGEFDANLRPQGVPADYVVTPNGFFSASCIQRVEEGETLHADGSIELPNGMVHKPAACTLAHYRFDGTRVEPNGSSFMPLIQALRQPTINGWVEDANYSSSVNIGKIVATWKVPSTPTNQSGQTDYFFPGLEQLPTVESILQPVLGYDAFSGTIWTLSSWNCCVSGTTYYSGPISVKAGDTILGITQCKAANNCGTWTITSKDVTTGKSTTLSTSPYGNLRWVFGGVMEVYGVSSCNQLPASSPLTYSSIAVYNTGFSQISNPPWGSDYPVGSTTPQCNYNVSHTASSVTLRY</sequence>
<dbReference type="EMBL" id="RYYV01000009">
    <property type="protein sequence ID" value="RUL74532.1"/>
    <property type="molecule type" value="Genomic_DNA"/>
</dbReference>
<evidence type="ECO:0000313" key="3">
    <source>
        <dbReference type="Proteomes" id="UP000274358"/>
    </source>
</evidence>
<reference evidence="2 3" key="1">
    <citation type="submission" date="2018-12" db="EMBL/GenBank/DDBJ databases">
        <title>Dyella dinghuensis sp. nov. DHOA06 and Dyella choica sp. nov. 4M-K27, isolated from forest soil.</title>
        <authorList>
            <person name="Qiu L.-H."/>
            <person name="Gao Z.-H."/>
        </authorList>
    </citation>
    <scope>NUCLEOTIDE SEQUENCE [LARGE SCALE GENOMIC DNA]</scope>
    <source>
        <strain evidence="2 3">4M-K27</strain>
    </source>
</reference>
<protein>
    <submittedName>
        <fullName evidence="2">Uncharacterized protein</fullName>
    </submittedName>
</protein>
<dbReference type="Proteomes" id="UP000274358">
    <property type="component" value="Unassembled WGS sequence"/>
</dbReference>
<proteinExistence type="predicted"/>
<feature type="signal peptide" evidence="1">
    <location>
        <begin position="1"/>
        <end position="31"/>
    </location>
</feature>
<name>A0A3S0WVB9_9GAMM</name>
<keyword evidence="1" id="KW-0732">Signal</keyword>
<organism evidence="2 3">
    <name type="scientific">Dyella choica</name>
    <dbReference type="NCBI Taxonomy" id="1927959"/>
    <lineage>
        <taxon>Bacteria</taxon>
        <taxon>Pseudomonadati</taxon>
        <taxon>Pseudomonadota</taxon>
        <taxon>Gammaproteobacteria</taxon>
        <taxon>Lysobacterales</taxon>
        <taxon>Rhodanobacteraceae</taxon>
        <taxon>Dyella</taxon>
    </lineage>
</organism>